<proteinExistence type="predicted"/>
<dbReference type="EMBL" id="MDYQ01000353">
    <property type="protein sequence ID" value="PRP76016.1"/>
    <property type="molecule type" value="Genomic_DNA"/>
</dbReference>
<evidence type="ECO:0000313" key="1">
    <source>
        <dbReference type="EMBL" id="PRP76016.1"/>
    </source>
</evidence>
<sequence length="975" mass="111346">MFERIIAGGGHLSTGLSLESLLKHICASVFVFTRGEGHPMKRQRTDDVPPKNSSRKATVVWCLPETGPPYFSLVDDLAREMLSEVLDCTDAQREGMGQVFWNTVQEVAKDGENREEHLQLSGQHLHIKYRKMFVDEHPAVVVTAKTISSPVALRMGLPSELNAIADVLEEDVIRRTLGFEVLRVMLADYRQMPIFRVLSCDPNFSRLWGLTPPELHLTPQECQTSYSLLINHFDPFTKTSTFTMRVQQFPTVSFFVVKREILPGIFLSITVGSEIRPRLTGPLPNVVPVFSSNQVWKRNMWDEVIENCLRYIEHHTQYTTNTRQTLPNAVEFLSDDQMVFCYAYRNEKEGTHDGYNWKSSRGVLNTAGHLKKKYHYADLPNGRRLRRRVVWLDDVQHVFMIEYRHAENNCTETDKLIGPECMDWPRLLHEVHSTNQRLIDNVNDIGSHFDLAQTRQTGGVAPDAALSYVNSVLSRWASEYGDEQAKSSRVRCMCVLLYAPVFYSCTRTNESNEIRNAMTTGDAHAVVTHHSQRSMKRQKTDAAAPPARHTLPKKAMVVCCVPDTGPPYFSLVDDSAKELLSEVLDHTNTQRNVINQTFWNTVRQVARDDEQRESYLRLSGRQLFIKYRKALVDGQSTVVVTARTMSSAATLPLGLPPEVTAIAHVIEKDVIRQMLGFETFKMWLVDYPQLPVFRVLSSNAAAAALFHLTPSELNGMIALDLGYPMEELQRLNDALCSYLNPSTQIAAYSTYVPHLPNTSHYVVPGCFLILAIDNEIRPRLTGPLPNVTPVFSDHQTWGRSMWDDVVENCLHYIYHHSQYTTNVRKTLPIEFLSDDKMVFCYAYRNEKEGTHDGYNWKSSRGVLSSAGRLKKKYHYTDLPHGKRLRRRVVWTEDIPHVFMIEYRHAENNSTATDRLIGLDWPRLLYEVHSTNQRLVDAGSHFDMARTRETEEVEPDVALSYVNRVLANWASQHGTG</sequence>
<protein>
    <submittedName>
        <fullName evidence="1">Uncharacterized protein</fullName>
    </submittedName>
</protein>
<name>A0A2P6MWJ2_9EUKA</name>
<dbReference type="InParanoid" id="A0A2P6MWJ2"/>
<reference evidence="1 2" key="1">
    <citation type="journal article" date="2018" name="Genome Biol. Evol.">
        <title>Multiple Roots of Fruiting Body Formation in Amoebozoa.</title>
        <authorList>
            <person name="Hillmann F."/>
            <person name="Forbes G."/>
            <person name="Novohradska S."/>
            <person name="Ferling I."/>
            <person name="Riege K."/>
            <person name="Groth M."/>
            <person name="Westermann M."/>
            <person name="Marz M."/>
            <person name="Spaller T."/>
            <person name="Winckler T."/>
            <person name="Schaap P."/>
            <person name="Glockner G."/>
        </authorList>
    </citation>
    <scope>NUCLEOTIDE SEQUENCE [LARGE SCALE GENOMIC DNA]</scope>
    <source>
        <strain evidence="1 2">Jena</strain>
    </source>
</reference>
<accession>A0A2P6MWJ2</accession>
<dbReference type="Proteomes" id="UP000241769">
    <property type="component" value="Unassembled WGS sequence"/>
</dbReference>
<keyword evidence="2" id="KW-1185">Reference proteome</keyword>
<comment type="caution">
    <text evidence="1">The sequence shown here is derived from an EMBL/GenBank/DDBJ whole genome shotgun (WGS) entry which is preliminary data.</text>
</comment>
<dbReference type="AlphaFoldDB" id="A0A2P6MWJ2"/>
<evidence type="ECO:0000313" key="2">
    <source>
        <dbReference type="Proteomes" id="UP000241769"/>
    </source>
</evidence>
<gene>
    <name evidence="1" type="ORF">PROFUN_01732</name>
</gene>
<organism evidence="1 2">
    <name type="scientific">Planoprotostelium fungivorum</name>
    <dbReference type="NCBI Taxonomy" id="1890364"/>
    <lineage>
        <taxon>Eukaryota</taxon>
        <taxon>Amoebozoa</taxon>
        <taxon>Evosea</taxon>
        <taxon>Variosea</taxon>
        <taxon>Cavosteliida</taxon>
        <taxon>Cavosteliaceae</taxon>
        <taxon>Planoprotostelium</taxon>
    </lineage>
</organism>